<gene>
    <name evidence="1" type="ORF">EVAR_101842_1</name>
</gene>
<comment type="caution">
    <text evidence="1">The sequence shown here is derived from an EMBL/GenBank/DDBJ whole genome shotgun (WGS) entry which is preliminary data.</text>
</comment>
<dbReference type="Proteomes" id="UP000299102">
    <property type="component" value="Unassembled WGS sequence"/>
</dbReference>
<protein>
    <submittedName>
        <fullName evidence="1">Uncharacterized protein</fullName>
    </submittedName>
</protein>
<name>A0A4C1SMR9_EUMVA</name>
<evidence type="ECO:0000313" key="1">
    <source>
        <dbReference type="EMBL" id="GBP03503.1"/>
    </source>
</evidence>
<reference evidence="1 2" key="1">
    <citation type="journal article" date="2019" name="Commun. Biol.">
        <title>The bagworm genome reveals a unique fibroin gene that provides high tensile strength.</title>
        <authorList>
            <person name="Kono N."/>
            <person name="Nakamura H."/>
            <person name="Ohtoshi R."/>
            <person name="Tomita M."/>
            <person name="Numata K."/>
            <person name="Arakawa K."/>
        </authorList>
    </citation>
    <scope>NUCLEOTIDE SEQUENCE [LARGE SCALE GENOMIC DNA]</scope>
</reference>
<proteinExistence type="predicted"/>
<dbReference type="EMBL" id="BGZK01000010">
    <property type="protein sequence ID" value="GBP03503.1"/>
    <property type="molecule type" value="Genomic_DNA"/>
</dbReference>
<accession>A0A4C1SMR9</accession>
<dbReference type="AlphaFoldDB" id="A0A4C1SMR9"/>
<evidence type="ECO:0000313" key="2">
    <source>
        <dbReference type="Proteomes" id="UP000299102"/>
    </source>
</evidence>
<sequence length="100" mass="10850">MNVYAVPIAESQDAESGDGTVSSICGVASISVQPYQYSVWGLFDMYKPSSAIAVAFPPRFAEKRPVTCYTCDKQEYVASTSTTTSAFQKTNQASKKAFKL</sequence>
<keyword evidence="2" id="KW-1185">Reference proteome</keyword>
<organism evidence="1 2">
    <name type="scientific">Eumeta variegata</name>
    <name type="common">Bagworm moth</name>
    <name type="synonym">Eumeta japonica</name>
    <dbReference type="NCBI Taxonomy" id="151549"/>
    <lineage>
        <taxon>Eukaryota</taxon>
        <taxon>Metazoa</taxon>
        <taxon>Ecdysozoa</taxon>
        <taxon>Arthropoda</taxon>
        <taxon>Hexapoda</taxon>
        <taxon>Insecta</taxon>
        <taxon>Pterygota</taxon>
        <taxon>Neoptera</taxon>
        <taxon>Endopterygota</taxon>
        <taxon>Lepidoptera</taxon>
        <taxon>Glossata</taxon>
        <taxon>Ditrysia</taxon>
        <taxon>Tineoidea</taxon>
        <taxon>Psychidae</taxon>
        <taxon>Oiketicinae</taxon>
        <taxon>Eumeta</taxon>
    </lineage>
</organism>